<name>A0A8X6RQA6_TRICX</name>
<dbReference type="Proteomes" id="UP000887159">
    <property type="component" value="Unassembled WGS sequence"/>
</dbReference>
<protein>
    <submittedName>
        <fullName evidence="1">Uncharacterized protein</fullName>
    </submittedName>
</protein>
<evidence type="ECO:0000313" key="2">
    <source>
        <dbReference type="Proteomes" id="UP000887159"/>
    </source>
</evidence>
<comment type="caution">
    <text evidence="1">The sequence shown here is derived from an EMBL/GenBank/DDBJ whole genome shotgun (WGS) entry which is preliminary data.</text>
</comment>
<keyword evidence="2" id="KW-1185">Reference proteome</keyword>
<proteinExistence type="predicted"/>
<reference evidence="1" key="1">
    <citation type="submission" date="2020-08" db="EMBL/GenBank/DDBJ databases">
        <title>Multicomponent nature underlies the extraordinary mechanical properties of spider dragline silk.</title>
        <authorList>
            <person name="Kono N."/>
            <person name="Nakamura H."/>
            <person name="Mori M."/>
            <person name="Yoshida Y."/>
            <person name="Ohtoshi R."/>
            <person name="Malay A.D."/>
            <person name="Moran D.A.P."/>
            <person name="Tomita M."/>
            <person name="Numata K."/>
            <person name="Arakawa K."/>
        </authorList>
    </citation>
    <scope>NUCLEOTIDE SEQUENCE</scope>
</reference>
<dbReference type="EMBL" id="BMAU01021187">
    <property type="protein sequence ID" value="GFX95601.1"/>
    <property type="molecule type" value="Genomic_DNA"/>
</dbReference>
<accession>A0A8X6RQA6</accession>
<dbReference type="AlphaFoldDB" id="A0A8X6RQA6"/>
<organism evidence="1 2">
    <name type="scientific">Trichonephila clavipes</name>
    <name type="common">Golden silk orbweaver</name>
    <name type="synonym">Nephila clavipes</name>
    <dbReference type="NCBI Taxonomy" id="2585209"/>
    <lineage>
        <taxon>Eukaryota</taxon>
        <taxon>Metazoa</taxon>
        <taxon>Ecdysozoa</taxon>
        <taxon>Arthropoda</taxon>
        <taxon>Chelicerata</taxon>
        <taxon>Arachnida</taxon>
        <taxon>Araneae</taxon>
        <taxon>Araneomorphae</taxon>
        <taxon>Entelegynae</taxon>
        <taxon>Araneoidea</taxon>
        <taxon>Nephilidae</taxon>
        <taxon>Trichonephila</taxon>
    </lineage>
</organism>
<sequence>MRKIVHAGSTARTMVNISWKQQTPSEQIYDELTALQSVFLHSNSKVTQFEMWCKFFQEEAPDLLGIAVCVQCSCIPTLFCGTVISSAS</sequence>
<evidence type="ECO:0000313" key="1">
    <source>
        <dbReference type="EMBL" id="GFX95601.1"/>
    </source>
</evidence>
<gene>
    <name evidence="1" type="ORF">TNCV_4826151</name>
</gene>